<feature type="compositionally biased region" description="Basic and acidic residues" evidence="10">
    <location>
        <begin position="808"/>
        <end position="819"/>
    </location>
</feature>
<dbReference type="GO" id="GO:0007165">
    <property type="term" value="P:signal transduction"/>
    <property type="evidence" value="ECO:0007669"/>
    <property type="project" value="TreeGrafter"/>
</dbReference>
<dbReference type="FunFam" id="3.30.200.20:FF:000042">
    <property type="entry name" value="Aurora kinase A"/>
    <property type="match status" value="1"/>
</dbReference>
<dbReference type="InterPro" id="IPR017441">
    <property type="entry name" value="Protein_kinase_ATP_BS"/>
</dbReference>
<dbReference type="EC" id="2.7.11.1" evidence="1"/>
<feature type="compositionally biased region" description="Polar residues" evidence="10">
    <location>
        <begin position="1090"/>
        <end position="1100"/>
    </location>
</feature>
<keyword evidence="6 9" id="KW-0067">ATP-binding</keyword>
<dbReference type="SUPFAM" id="SSF56112">
    <property type="entry name" value="Protein kinase-like (PK-like)"/>
    <property type="match status" value="1"/>
</dbReference>
<dbReference type="SMART" id="SM00220">
    <property type="entry name" value="S_TKc"/>
    <property type="match status" value="1"/>
</dbReference>
<evidence type="ECO:0000256" key="2">
    <source>
        <dbReference type="ARBA" id="ARBA00022527"/>
    </source>
</evidence>
<name>A0A7S1T9N1_9RHOD</name>
<feature type="region of interest" description="Disordered" evidence="10">
    <location>
        <begin position="608"/>
        <end position="833"/>
    </location>
</feature>
<keyword evidence="3" id="KW-0808">Transferase</keyword>
<evidence type="ECO:0000259" key="11">
    <source>
        <dbReference type="PROSITE" id="PS50011"/>
    </source>
</evidence>
<evidence type="ECO:0000256" key="8">
    <source>
        <dbReference type="ARBA" id="ARBA00048679"/>
    </source>
</evidence>
<feature type="region of interest" description="Disordered" evidence="10">
    <location>
        <begin position="431"/>
        <end position="524"/>
    </location>
</feature>
<feature type="region of interest" description="Disordered" evidence="10">
    <location>
        <begin position="271"/>
        <end position="299"/>
    </location>
</feature>
<feature type="compositionally biased region" description="Acidic residues" evidence="10">
    <location>
        <begin position="951"/>
        <end position="979"/>
    </location>
</feature>
<feature type="domain" description="Protein kinase" evidence="11">
    <location>
        <begin position="7"/>
        <end position="261"/>
    </location>
</feature>
<feature type="compositionally biased region" description="Polar residues" evidence="10">
    <location>
        <begin position="1111"/>
        <end position="1124"/>
    </location>
</feature>
<comment type="catalytic activity">
    <reaction evidence="8">
        <text>L-seryl-[protein] + ATP = O-phospho-L-seryl-[protein] + ADP + H(+)</text>
        <dbReference type="Rhea" id="RHEA:17989"/>
        <dbReference type="Rhea" id="RHEA-COMP:9863"/>
        <dbReference type="Rhea" id="RHEA-COMP:11604"/>
        <dbReference type="ChEBI" id="CHEBI:15378"/>
        <dbReference type="ChEBI" id="CHEBI:29999"/>
        <dbReference type="ChEBI" id="CHEBI:30616"/>
        <dbReference type="ChEBI" id="CHEBI:83421"/>
        <dbReference type="ChEBI" id="CHEBI:456216"/>
        <dbReference type="EC" id="2.7.11.1"/>
    </reaction>
</comment>
<dbReference type="PANTHER" id="PTHR43895">
    <property type="entry name" value="CALCIUM/CALMODULIN-DEPENDENT PROTEIN KINASE KINASE-RELATED"/>
    <property type="match status" value="1"/>
</dbReference>
<dbReference type="PANTHER" id="PTHR43895:SF32">
    <property type="entry name" value="SERINE_THREONINE-PROTEIN KINASE CHK1"/>
    <property type="match status" value="1"/>
</dbReference>
<dbReference type="PROSITE" id="PS00108">
    <property type="entry name" value="PROTEIN_KINASE_ST"/>
    <property type="match status" value="1"/>
</dbReference>
<evidence type="ECO:0000256" key="6">
    <source>
        <dbReference type="ARBA" id="ARBA00022840"/>
    </source>
</evidence>
<comment type="catalytic activity">
    <reaction evidence="7">
        <text>L-threonyl-[protein] + ATP = O-phospho-L-threonyl-[protein] + ADP + H(+)</text>
        <dbReference type="Rhea" id="RHEA:46608"/>
        <dbReference type="Rhea" id="RHEA-COMP:11060"/>
        <dbReference type="Rhea" id="RHEA-COMP:11605"/>
        <dbReference type="ChEBI" id="CHEBI:15378"/>
        <dbReference type="ChEBI" id="CHEBI:30013"/>
        <dbReference type="ChEBI" id="CHEBI:30616"/>
        <dbReference type="ChEBI" id="CHEBI:61977"/>
        <dbReference type="ChEBI" id="CHEBI:456216"/>
        <dbReference type="EC" id="2.7.11.1"/>
    </reaction>
</comment>
<dbReference type="CDD" id="cd14003">
    <property type="entry name" value="STKc_AMPK-like"/>
    <property type="match status" value="1"/>
</dbReference>
<keyword evidence="5" id="KW-0418">Kinase</keyword>
<feature type="compositionally biased region" description="Polar residues" evidence="10">
    <location>
        <begin position="1012"/>
        <end position="1036"/>
    </location>
</feature>
<dbReference type="FunFam" id="1.10.510.10:FF:000571">
    <property type="entry name" value="Maternal embryonic leucine zipper kinase"/>
    <property type="match status" value="1"/>
</dbReference>
<feature type="compositionally biased region" description="Basic and acidic residues" evidence="10">
    <location>
        <begin position="921"/>
        <end position="950"/>
    </location>
</feature>
<evidence type="ECO:0000256" key="7">
    <source>
        <dbReference type="ARBA" id="ARBA00047899"/>
    </source>
</evidence>
<evidence type="ECO:0000256" key="3">
    <source>
        <dbReference type="ARBA" id="ARBA00022679"/>
    </source>
</evidence>
<gene>
    <name evidence="12" type="ORF">CCAE0312_LOCUS2339</name>
</gene>
<evidence type="ECO:0000313" key="12">
    <source>
        <dbReference type="EMBL" id="CAD9230063.1"/>
    </source>
</evidence>
<feature type="compositionally biased region" description="Polar residues" evidence="10">
    <location>
        <begin position="702"/>
        <end position="711"/>
    </location>
</feature>
<dbReference type="PROSITE" id="PS50011">
    <property type="entry name" value="PROTEIN_KINASE_DOM"/>
    <property type="match status" value="1"/>
</dbReference>
<dbReference type="InterPro" id="IPR000719">
    <property type="entry name" value="Prot_kinase_dom"/>
</dbReference>
<feature type="region of interest" description="Disordered" evidence="10">
    <location>
        <begin position="367"/>
        <end position="390"/>
    </location>
</feature>
<evidence type="ECO:0000256" key="10">
    <source>
        <dbReference type="SAM" id="MobiDB-lite"/>
    </source>
</evidence>
<evidence type="ECO:0000256" key="9">
    <source>
        <dbReference type="PROSITE-ProRule" id="PRU10141"/>
    </source>
</evidence>
<evidence type="ECO:0000256" key="4">
    <source>
        <dbReference type="ARBA" id="ARBA00022741"/>
    </source>
</evidence>
<dbReference type="PROSITE" id="PS00107">
    <property type="entry name" value="PROTEIN_KINASE_ATP"/>
    <property type="match status" value="1"/>
</dbReference>
<feature type="compositionally biased region" description="Basic residues" evidence="10">
    <location>
        <begin position="271"/>
        <end position="287"/>
    </location>
</feature>
<sequence length="1337" mass="148658">MVRVGPYRLTDTLGIGAFGKVKLGVNDETGEQVAVKLMDKKDILENEFTLQVRREIAIMKALKHRNIVELKEVLTSKSKIYVVLEYVRGGELYDLLEKSGRMDEITSRKYFQQLVDGVEYCHRRGISHRDLKFENLLLGEDGALKVTDFGLSAMKGEAHLLYTQCGTLEYCAPEIITSADTGYDGNKVDSWACGIILFALLAGYLPFTAEDPASLCRRILRNDFSYPPWFSLEATDLITHLLQSDPTKRFSMSDVKKHSWFLVDYIEGKRRRKSQRNSQRKSKRQSKVKRDGADGVNNELESTDFYKELAPLNNGLESGREAHAPLSPISVDGKAEYTEELIKEQAIMSKSIPSDQEEMFESPNEIDKNAPSHQGAVSEVQDAPKPKRESGILTESCLHLAHCNTQNISPAETPALEDMYQDVADDDTMWKDGYLDEAGDNGPETSGGEGMTALLPDVPRNTTPPIEDRRPDETLELTLGANESEGSGDDRTVNGHRDEAQGVELDSAGFQGSNGDGSVDPGPSVFEEIEEEFEPNEEDDDDLAVQSLPDGKELYVSSDGKAFEKGWATRALSLSRTEMEEIFRNSGVKAMMERGLLLDQDYEAMKNNSGENNALGQDICDGFRKPIPQLERNDHSQVDDPVDEEIAISDYPNSNFGTIEVDSQDPLDNVREDGRAQEALHPNEAKESAAEGEEESLGSKENQQYPTSSESPFLASRPNISGEEMITRSQAFSIPAKDLASGGLARERRQSEPPALSPKNIASQSQAGPQGSWIAKRLSNWFVGGRRSEGDGSTSSPSKKGRPPIGKKQPEAERRDKDLMLSTDGEGDGCFDADDDGMVTAEVAHKTVKGFVEEWEIRSRRDFAEALTQYPKEEVEVTVAVKQLLNVWEELLRKGRGKEAVVSEDELSAFQKLLTMWEKSHAESAQKAELETSIRNFQREQQETSGHSEESVEEDDEDDEDDEEYLEEDEDDEGEDEEIDSRAEEGEYCELLPAKHEEAEVDDGDEYGATAEGTNNEVNISDKNLDSQAPGYSSSHFQHKRISVSSDTPATFHDYVGKVENSEKLSANEFGRGQGSNDDSDQDVEDTDMTSEMSSAIVQNDETDMTERTHPSSPVSDTGVNTKTRSGEGDKAMSAGTAMERKRSLPTYRRSVSSADDKSAGSGRIYARQSIDADVAKPPLLVSGRLMKVKTVHKEERAELRDQIVRIFRRKRPDEKTTQFNSPFPIKDTVNIVGKILVDMGAVVYMKRNRRKLKIMLPISSESDGGTSPDSATRSFENREMQADIFIDPIDPESTLVSFLRSKNDQTPARTFLSIYNDINLRFLQQTAAVSNNNQTV</sequence>
<dbReference type="Pfam" id="PF00069">
    <property type="entry name" value="Pkinase"/>
    <property type="match status" value="1"/>
</dbReference>
<protein>
    <recommendedName>
        <fullName evidence="1">non-specific serine/threonine protein kinase</fullName>
        <ecNumber evidence="1">2.7.11.1</ecNumber>
    </recommendedName>
</protein>
<dbReference type="GO" id="GO:0005524">
    <property type="term" value="F:ATP binding"/>
    <property type="evidence" value="ECO:0007669"/>
    <property type="project" value="UniProtKB-UniRule"/>
</dbReference>
<feature type="compositionally biased region" description="Acidic residues" evidence="10">
    <location>
        <begin position="1078"/>
        <end position="1089"/>
    </location>
</feature>
<dbReference type="GO" id="GO:0004674">
    <property type="term" value="F:protein serine/threonine kinase activity"/>
    <property type="evidence" value="ECO:0007669"/>
    <property type="project" value="UniProtKB-KW"/>
</dbReference>
<evidence type="ECO:0000256" key="5">
    <source>
        <dbReference type="ARBA" id="ARBA00022777"/>
    </source>
</evidence>
<accession>A0A7S1T9N1</accession>
<evidence type="ECO:0000256" key="1">
    <source>
        <dbReference type="ARBA" id="ARBA00012513"/>
    </source>
</evidence>
<feature type="compositionally biased region" description="Polar residues" evidence="10">
    <location>
        <begin position="760"/>
        <end position="769"/>
    </location>
</feature>
<dbReference type="InterPro" id="IPR011009">
    <property type="entry name" value="Kinase-like_dom_sf"/>
</dbReference>
<keyword evidence="4 9" id="KW-0547">Nucleotide-binding</keyword>
<feature type="region of interest" description="Disordered" evidence="10">
    <location>
        <begin position="1056"/>
        <end position="1161"/>
    </location>
</feature>
<feature type="region of interest" description="Disordered" evidence="10">
    <location>
        <begin position="921"/>
        <end position="1041"/>
    </location>
</feature>
<dbReference type="EMBL" id="HBGH01004215">
    <property type="protein sequence ID" value="CAD9230063.1"/>
    <property type="molecule type" value="Transcribed_RNA"/>
</dbReference>
<dbReference type="Gene3D" id="1.10.510.10">
    <property type="entry name" value="Transferase(Phosphotransferase) domain 1"/>
    <property type="match status" value="1"/>
</dbReference>
<feature type="binding site" evidence="9">
    <location>
        <position position="36"/>
    </location>
    <ligand>
        <name>ATP</name>
        <dbReference type="ChEBI" id="CHEBI:30616"/>
    </ligand>
</feature>
<reference evidence="12" key="1">
    <citation type="submission" date="2021-01" db="EMBL/GenBank/DDBJ databases">
        <authorList>
            <person name="Corre E."/>
            <person name="Pelletier E."/>
            <person name="Niang G."/>
            <person name="Scheremetjew M."/>
            <person name="Finn R."/>
            <person name="Kale V."/>
            <person name="Holt S."/>
            <person name="Cochrane G."/>
            <person name="Meng A."/>
            <person name="Brown T."/>
            <person name="Cohen L."/>
        </authorList>
    </citation>
    <scope>NUCLEOTIDE SEQUENCE</scope>
    <source>
        <strain evidence="12">SAG 36.94</strain>
    </source>
</reference>
<dbReference type="InterPro" id="IPR008271">
    <property type="entry name" value="Ser/Thr_kinase_AS"/>
</dbReference>
<keyword evidence="2" id="KW-0723">Serine/threonine-protein kinase</keyword>
<organism evidence="12">
    <name type="scientific">Compsopogon caeruleus</name>
    <dbReference type="NCBI Taxonomy" id="31354"/>
    <lineage>
        <taxon>Eukaryota</taxon>
        <taxon>Rhodophyta</taxon>
        <taxon>Compsopogonophyceae</taxon>
        <taxon>Compsopogonales</taxon>
        <taxon>Compsopogonaceae</taxon>
        <taxon>Compsopogon</taxon>
    </lineage>
</organism>
<feature type="compositionally biased region" description="Basic and acidic residues" evidence="10">
    <location>
        <begin position="668"/>
        <end position="689"/>
    </location>
</feature>
<proteinExistence type="predicted"/>
<feature type="compositionally biased region" description="Basic and acidic residues" evidence="10">
    <location>
        <begin position="488"/>
        <end position="500"/>
    </location>
</feature>